<keyword evidence="3" id="KW-1185">Reference proteome</keyword>
<evidence type="ECO:0000313" key="3">
    <source>
        <dbReference type="Proteomes" id="UP001163105"/>
    </source>
</evidence>
<proteinExistence type="predicted"/>
<accession>A0AB34FLQ0</accession>
<sequence>MTATITSAGLLLSSGIVRQRWVFAPCEALDRGCNSTLARMVEEQQRELRLSRAHTNPAVRQTQPSHKSTVVQWRNPQQQADVTDIHPTVSEKHERKTVSKLAIKVLLSALH</sequence>
<dbReference type="AlphaFoldDB" id="A0AB34FLQ0"/>
<dbReference type="Proteomes" id="UP001163105">
    <property type="component" value="Unassembled WGS sequence"/>
</dbReference>
<feature type="region of interest" description="Disordered" evidence="1">
    <location>
        <begin position="52"/>
        <end position="93"/>
    </location>
</feature>
<comment type="caution">
    <text evidence="2">The sequence shown here is derived from an EMBL/GenBank/DDBJ whole genome shotgun (WGS) entry which is preliminary data.</text>
</comment>
<evidence type="ECO:0008006" key="4">
    <source>
        <dbReference type="Google" id="ProtNLM"/>
    </source>
</evidence>
<reference evidence="2" key="1">
    <citation type="submission" date="2023-01" db="EMBL/GenBank/DDBJ databases">
        <title>The growth and conidiation of Purpureocillium lavendulum are regulated by nitrogen source and histone H3K14 acetylation.</title>
        <authorList>
            <person name="Tang P."/>
            <person name="Han J."/>
            <person name="Zhang C."/>
            <person name="Tang P."/>
            <person name="Qi F."/>
            <person name="Zhang K."/>
            <person name="Liang L."/>
        </authorList>
    </citation>
    <scope>NUCLEOTIDE SEQUENCE</scope>
    <source>
        <strain evidence="2">YMF1.00683</strain>
    </source>
</reference>
<name>A0AB34FLQ0_9HYPO</name>
<protein>
    <recommendedName>
        <fullName evidence="4">Secreted protein</fullName>
    </recommendedName>
</protein>
<evidence type="ECO:0000256" key="1">
    <source>
        <dbReference type="SAM" id="MobiDB-lite"/>
    </source>
</evidence>
<dbReference type="EMBL" id="JAQHRD010000006">
    <property type="protein sequence ID" value="KAJ6439581.1"/>
    <property type="molecule type" value="Genomic_DNA"/>
</dbReference>
<organism evidence="2 3">
    <name type="scientific">Purpureocillium lavendulum</name>
    <dbReference type="NCBI Taxonomy" id="1247861"/>
    <lineage>
        <taxon>Eukaryota</taxon>
        <taxon>Fungi</taxon>
        <taxon>Dikarya</taxon>
        <taxon>Ascomycota</taxon>
        <taxon>Pezizomycotina</taxon>
        <taxon>Sordariomycetes</taxon>
        <taxon>Hypocreomycetidae</taxon>
        <taxon>Hypocreales</taxon>
        <taxon>Ophiocordycipitaceae</taxon>
        <taxon>Purpureocillium</taxon>
    </lineage>
</organism>
<feature type="compositionally biased region" description="Polar residues" evidence="1">
    <location>
        <begin position="58"/>
        <end position="81"/>
    </location>
</feature>
<evidence type="ECO:0000313" key="2">
    <source>
        <dbReference type="EMBL" id="KAJ6439581.1"/>
    </source>
</evidence>
<gene>
    <name evidence="2" type="ORF">O9K51_07470</name>
</gene>